<proteinExistence type="predicted"/>
<keyword evidence="1" id="KW-0812">Transmembrane</keyword>
<dbReference type="EMBL" id="LR796730">
    <property type="protein sequence ID" value="CAB4162370.1"/>
    <property type="molecule type" value="Genomic_DNA"/>
</dbReference>
<feature type="transmembrane region" description="Helical" evidence="1">
    <location>
        <begin position="53"/>
        <end position="70"/>
    </location>
</feature>
<name>A0A6J5NRG2_9CAUD</name>
<sequence>MIEKYIVVTGIQSQKQEDLESMYNLKKQVEMDESNKKFDDEVVRKKRWRKRTFVVSAIAIIEGAIIYLIISM</sequence>
<evidence type="ECO:0000256" key="1">
    <source>
        <dbReference type="SAM" id="Phobius"/>
    </source>
</evidence>
<protein>
    <submittedName>
        <fullName evidence="2">Uncharacterized protein</fullName>
    </submittedName>
</protein>
<accession>A0A6J5NRG2</accession>
<gene>
    <name evidence="2" type="ORF">UFOVP780_33</name>
</gene>
<evidence type="ECO:0000313" key="2">
    <source>
        <dbReference type="EMBL" id="CAB4162370.1"/>
    </source>
</evidence>
<reference evidence="2" key="1">
    <citation type="submission" date="2020-04" db="EMBL/GenBank/DDBJ databases">
        <authorList>
            <person name="Chiriac C."/>
            <person name="Salcher M."/>
            <person name="Ghai R."/>
            <person name="Kavagutti S V."/>
        </authorList>
    </citation>
    <scope>NUCLEOTIDE SEQUENCE</scope>
</reference>
<keyword evidence="1" id="KW-1133">Transmembrane helix</keyword>
<keyword evidence="1" id="KW-0472">Membrane</keyword>
<organism evidence="2">
    <name type="scientific">uncultured Caudovirales phage</name>
    <dbReference type="NCBI Taxonomy" id="2100421"/>
    <lineage>
        <taxon>Viruses</taxon>
        <taxon>Duplodnaviria</taxon>
        <taxon>Heunggongvirae</taxon>
        <taxon>Uroviricota</taxon>
        <taxon>Caudoviricetes</taxon>
        <taxon>Peduoviridae</taxon>
        <taxon>Maltschvirus</taxon>
        <taxon>Maltschvirus maltsch</taxon>
    </lineage>
</organism>